<dbReference type="PANTHER" id="PTHR45982">
    <property type="entry name" value="REGULATOR OF CHROMOSOME CONDENSATION"/>
    <property type="match status" value="1"/>
</dbReference>
<sequence length="1043" mass="109678">MSTTNLPGNTPLILDELDCPGRTGPDSSIPPVWGLNIAAVLGNFPRQGLLCRMGPWGAMGEGDNVTVFLDPGQQVLQKTVQRDEVNTLLQMFVPAGRISEGRHAMSYIVKRLGQVVEPSQVLEVMVKLTRPAGHDDNDEPGHSKLVMRLPPEIVEGGIDKDNVADGVDITIELYPNVHVGDVIQVSWGGVFVLSSPLTQDQVDGKTPIVVHIDEATIREAGDSDDVGVAVAFEVYDMVDNRSEDWSPAQRVIVVVDATRLIAPLLKEARNNVLNLDELASADGTAQIWVMAGGQFKVGDRPVIRVKGSPVEGVPIDVEFSGEPLISVPTTAEIPIANDVLRQLAKSQMALSYRLEKADGSAALHSKTQFISVIGEVEQLAAPSALEAVSGALDPALARVRVEIPFDKSFTSDGVLKLFWLGTGPDLIPYLPDLPLRPITNGEIGAGKPLVIEVSGEHLAPINGGKLELYYQYLTDDTVLSTLNRVNATHAVRESIHADELRVGEPRLELPQPEVAGVLNGALPADTAGTTLKVTYLGTVKDDEVVYEWVGSQTGTATDSIRLNSLTAAKPVLFNIDATLIKGNEGGEVSASYFIKRAAGGTSYSNPLEFVVGEVASDLHIVGQRSQTGIHYHANPSRLMASASIGDEFTWSYLDETQSVSGTAFLDEKPEKALVVTVKKDGRSLARKVLRPSNVTGVFNLNGRHSGCIVKDDGSVFGWSDNSEMRPPAGLAGVRCVSAGGQAFAALKKDATVTAWGAPAHGGVIAPDIAAQLTRVIKLAATAGAFLALREDGTLVAWGHPEYGGVIPDAVVSQLTAADKIIGNTADFSAVLRDGRVISWGAGFPDGQWITGANGATQLCASDRAFSALKPDRSVFAWGSADHGGALPGPLTNVTFIASTSAAFTALKTDGSVTAWGHQRFGGDAPPELRQVQHLTGSTTAFCALKADGSLVAWGEPGEGGTVPPGLSPATSISASYGSFTALLNNQLAVSWGVNASSPDLASVVCAYAAGPHVVVLGAGGTVQAAGPNPPDLENLTGKVSYFE</sequence>
<dbReference type="PANTHER" id="PTHR45982:SF1">
    <property type="entry name" value="REGULATOR OF CHROMOSOME CONDENSATION"/>
    <property type="match status" value="1"/>
</dbReference>
<dbReference type="Proteomes" id="UP001139955">
    <property type="component" value="Unassembled WGS sequence"/>
</dbReference>
<keyword evidence="2" id="KW-1185">Reference proteome</keyword>
<dbReference type="RefSeq" id="WP_301621730.1">
    <property type="nucleotide sequence ID" value="NZ_JAOSKY010000004.1"/>
</dbReference>
<reference evidence="1" key="1">
    <citation type="submission" date="2022-09" db="EMBL/GenBank/DDBJ databases">
        <authorList>
            <person name="Cesa-Luna C."/>
            <person name="Girard L."/>
            <person name="Lood C."/>
            <person name="Hofte M."/>
            <person name="De Mot R."/>
        </authorList>
    </citation>
    <scope>NUCLEOTIDE SEQUENCE</scope>
    <source>
        <strain evidence="1">B1M3-32</strain>
    </source>
</reference>
<reference evidence="1" key="2">
    <citation type="journal article" date="2023" name="mSystems">
        <title>Charting the Lipopeptidome of Nonpathogenic Pseudomonas.</title>
        <authorList>
            <person name="Cesa-Luna C."/>
            <person name="Geudens N."/>
            <person name="Girard L."/>
            <person name="De Roo V."/>
            <person name="Maklad H.R."/>
            <person name="Martins J.C."/>
            <person name="Hofte M."/>
            <person name="De Mot R."/>
        </authorList>
    </citation>
    <scope>NUCLEOTIDE SEQUENCE</scope>
    <source>
        <strain evidence="1">B1M3-32</strain>
    </source>
</reference>
<dbReference type="EMBL" id="JAOSKY010000004">
    <property type="protein sequence ID" value="MCU7248045.1"/>
    <property type="molecule type" value="Genomic_DNA"/>
</dbReference>
<dbReference type="InterPro" id="IPR051553">
    <property type="entry name" value="Ran_GTPase-activating"/>
</dbReference>
<proteinExistence type="predicted"/>
<comment type="caution">
    <text evidence="1">The sequence shown here is derived from an EMBL/GenBank/DDBJ whole genome shotgun (WGS) entry which is preliminary data.</text>
</comment>
<dbReference type="SUPFAM" id="SSF50985">
    <property type="entry name" value="RCC1/BLIP-II"/>
    <property type="match status" value="1"/>
</dbReference>
<dbReference type="Gene3D" id="2.130.10.30">
    <property type="entry name" value="Regulator of chromosome condensation 1/beta-lactamase-inhibitor protein II"/>
    <property type="match status" value="2"/>
</dbReference>
<name>A0A9X3BB32_9PSED</name>
<dbReference type="AlphaFoldDB" id="A0A9X3BB32"/>
<accession>A0A9X3BB32</accession>
<evidence type="ECO:0000313" key="2">
    <source>
        <dbReference type="Proteomes" id="UP001139955"/>
    </source>
</evidence>
<evidence type="ECO:0000313" key="1">
    <source>
        <dbReference type="EMBL" id="MCU7248045.1"/>
    </source>
</evidence>
<dbReference type="InterPro" id="IPR009091">
    <property type="entry name" value="RCC1/BLIP-II"/>
</dbReference>
<gene>
    <name evidence="1" type="ORF">OC940_09565</name>
</gene>
<organism evidence="1 2">
    <name type="scientific">Pseudomonas koreensis</name>
    <dbReference type="NCBI Taxonomy" id="198620"/>
    <lineage>
        <taxon>Bacteria</taxon>
        <taxon>Pseudomonadati</taxon>
        <taxon>Pseudomonadota</taxon>
        <taxon>Gammaproteobacteria</taxon>
        <taxon>Pseudomonadales</taxon>
        <taxon>Pseudomonadaceae</taxon>
        <taxon>Pseudomonas</taxon>
    </lineage>
</organism>
<protein>
    <submittedName>
        <fullName evidence="1">Uncharacterized protein</fullName>
    </submittedName>
</protein>